<evidence type="ECO:0000313" key="2">
    <source>
        <dbReference type="Proteomes" id="UP001339167"/>
    </source>
</evidence>
<keyword evidence="2" id="KW-1185">Reference proteome</keyword>
<dbReference type="EMBL" id="JAUGZK010000009">
    <property type="protein sequence ID" value="MEE2025056.1"/>
    <property type="molecule type" value="Genomic_DNA"/>
</dbReference>
<sequence length="157" mass="17891">MSFPVPSTERIQQEIAVALSIVEQYGTNQPGRTYEHGVTDALLWVLGGPEPQSIEDEQMELNSKERKRLRDWVAGRIQAEKVSHIPLIDGEYENERLLLVAGQSSELATMVRDRLATMDEHGDRHHAIWLGSFTEDRPRTQVQLVITQDPTLFIDED</sequence>
<dbReference type="RefSeq" id="WP_330088378.1">
    <property type="nucleotide sequence ID" value="NZ_JAUGZK010000009.1"/>
</dbReference>
<dbReference type="Proteomes" id="UP001339167">
    <property type="component" value="Unassembled WGS sequence"/>
</dbReference>
<proteinExistence type="predicted"/>
<comment type="caution">
    <text evidence="1">The sequence shown here is derived from an EMBL/GenBank/DDBJ whole genome shotgun (WGS) entry which is preliminary data.</text>
</comment>
<accession>A0ABU7JI11</accession>
<reference evidence="1 2" key="1">
    <citation type="submission" date="2023-06" db="EMBL/GenBank/DDBJ databases">
        <title>Alkalimonas sp., MEB004 an alkaliphilic bacterium isolated from Lonar Lake, India.</title>
        <authorList>
            <person name="Joshi A."/>
            <person name="Thite S."/>
        </authorList>
    </citation>
    <scope>NUCLEOTIDE SEQUENCE [LARGE SCALE GENOMIC DNA]</scope>
    <source>
        <strain evidence="1 2">MEB004</strain>
    </source>
</reference>
<gene>
    <name evidence="1" type="ORF">QWF21_12455</name>
</gene>
<organism evidence="1 2">
    <name type="scientific">Alkalimonas mucilaginosa</name>
    <dbReference type="NCBI Taxonomy" id="3057676"/>
    <lineage>
        <taxon>Bacteria</taxon>
        <taxon>Pseudomonadati</taxon>
        <taxon>Pseudomonadota</taxon>
        <taxon>Gammaproteobacteria</taxon>
        <taxon>Alkalimonas</taxon>
    </lineage>
</organism>
<name>A0ABU7JI11_9GAMM</name>
<evidence type="ECO:0000313" key="1">
    <source>
        <dbReference type="EMBL" id="MEE2025056.1"/>
    </source>
</evidence>
<protein>
    <submittedName>
        <fullName evidence="1">Uncharacterized protein</fullName>
    </submittedName>
</protein>